<gene>
    <name evidence="8" type="ORF">B0T10DRAFT_10808</name>
</gene>
<keyword evidence="4 6" id="KW-0456">Lyase</keyword>
<accession>A0A9P8WIG1</accession>
<dbReference type="AlphaFoldDB" id="A0A9P8WIG1"/>
<dbReference type="Gene3D" id="3.90.1150.10">
    <property type="entry name" value="Aspartate Aminotransferase, domain 1"/>
    <property type="match status" value="1"/>
</dbReference>
<comment type="caution">
    <text evidence="8">The sequence shown here is derived from an EMBL/GenBank/DDBJ whole genome shotgun (WGS) entry which is preliminary data.</text>
</comment>
<dbReference type="Pfam" id="PF00282">
    <property type="entry name" value="Pyridoxal_deC"/>
    <property type="match status" value="1"/>
</dbReference>
<comment type="cofactor">
    <cofactor evidence="1 5 6">
        <name>pyridoxal 5'-phosphate</name>
        <dbReference type="ChEBI" id="CHEBI:597326"/>
    </cofactor>
</comment>
<evidence type="ECO:0000313" key="9">
    <source>
        <dbReference type="Proteomes" id="UP000777438"/>
    </source>
</evidence>
<dbReference type="PANTHER" id="PTHR11999">
    <property type="entry name" value="GROUP II PYRIDOXAL-5-PHOSPHATE DECARBOXYLASE"/>
    <property type="match status" value="1"/>
</dbReference>
<sequence>MSNLFTYDGQRALLDQRHERVYEDVPTLPEQISFDRAISTLHYPEIENYLEGRPDKDVVSHIADEIVPALSGQKRSSRYYGFVTGGVLPIAEWADNVVTMMDQNVQVHLPDQSISTRVEDVTLRMMLNLLNLGDEGAGEKPDDRWKGRTFTTGATSSNILGLACGREETLYKALRGEGSVAELGLLGACRKVGVKEIQVLTSSAHSSLSKAASVVGLGRSSIKELPLSEKEPWRLDLEALEMRLETPGTVSIIAISAGEVNTGRYSTRGGEMRIIRDLADKYGAWVHVDGAFGIFARALERTEQYEVLHRGVEGLELADSITVDGHKLLNVPYDCGMFFTRSHEVLESVFVNPNAAYLAPSLPSAPTRSASSGSASSRSTSSGEYMIPSPLHIGLENSRRFRALPAYAVLVNEGRPGIASLLANMIELSRKVAAFLQGSMYYELLPDQGSDLDEIFMIVLFRAVRPELNDKLVNSINKTRQMYVSETKWKGQKAVRMAVSTWMVDVERDYKIVKDILTNVAEGREFDIMRFRG</sequence>
<organism evidence="8 9">
    <name type="scientific">Thelonectria olida</name>
    <dbReference type="NCBI Taxonomy" id="1576542"/>
    <lineage>
        <taxon>Eukaryota</taxon>
        <taxon>Fungi</taxon>
        <taxon>Dikarya</taxon>
        <taxon>Ascomycota</taxon>
        <taxon>Pezizomycotina</taxon>
        <taxon>Sordariomycetes</taxon>
        <taxon>Hypocreomycetidae</taxon>
        <taxon>Hypocreales</taxon>
        <taxon>Nectriaceae</taxon>
        <taxon>Thelonectria</taxon>
    </lineage>
</organism>
<evidence type="ECO:0000256" key="2">
    <source>
        <dbReference type="ARBA" id="ARBA00009533"/>
    </source>
</evidence>
<feature type="modified residue" description="N6-(pyridoxal phosphate)lysine" evidence="5">
    <location>
        <position position="327"/>
    </location>
</feature>
<keyword evidence="8" id="KW-0808">Transferase</keyword>
<keyword evidence="9" id="KW-1185">Reference proteome</keyword>
<dbReference type="PANTHER" id="PTHR11999:SF165">
    <property type="entry name" value="DECARBOXYLASE, PUTATIVE (AFU_ORTHOLOGUE AFUA_2G04980)-RELATED"/>
    <property type="match status" value="1"/>
</dbReference>
<dbReference type="GO" id="GO:0019752">
    <property type="term" value="P:carboxylic acid metabolic process"/>
    <property type="evidence" value="ECO:0007669"/>
    <property type="project" value="InterPro"/>
</dbReference>
<dbReference type="InterPro" id="IPR002129">
    <property type="entry name" value="PyrdxlP-dep_de-COase"/>
</dbReference>
<evidence type="ECO:0000256" key="5">
    <source>
        <dbReference type="PIRSR" id="PIRSR602129-50"/>
    </source>
</evidence>
<dbReference type="SUPFAM" id="SSF53383">
    <property type="entry name" value="PLP-dependent transferases"/>
    <property type="match status" value="1"/>
</dbReference>
<evidence type="ECO:0000256" key="7">
    <source>
        <dbReference type="SAM" id="MobiDB-lite"/>
    </source>
</evidence>
<dbReference type="EMBL" id="JAGPYM010000001">
    <property type="protein sequence ID" value="KAH6899922.1"/>
    <property type="molecule type" value="Genomic_DNA"/>
</dbReference>
<dbReference type="Proteomes" id="UP000777438">
    <property type="component" value="Unassembled WGS sequence"/>
</dbReference>
<evidence type="ECO:0000256" key="6">
    <source>
        <dbReference type="RuleBase" id="RU000382"/>
    </source>
</evidence>
<evidence type="ECO:0000313" key="8">
    <source>
        <dbReference type="EMBL" id="KAH6899922.1"/>
    </source>
</evidence>
<evidence type="ECO:0000256" key="4">
    <source>
        <dbReference type="ARBA" id="ARBA00023239"/>
    </source>
</evidence>
<dbReference type="InterPro" id="IPR010977">
    <property type="entry name" value="Aromatic_deC"/>
</dbReference>
<dbReference type="InterPro" id="IPR015422">
    <property type="entry name" value="PyrdxlP-dep_Trfase_small"/>
</dbReference>
<dbReference type="PROSITE" id="PS00392">
    <property type="entry name" value="DDC_GAD_HDC_YDC"/>
    <property type="match status" value="1"/>
</dbReference>
<keyword evidence="3 5" id="KW-0663">Pyridoxal phosphate</keyword>
<feature type="region of interest" description="Disordered" evidence="7">
    <location>
        <begin position="363"/>
        <end position="383"/>
    </location>
</feature>
<dbReference type="Gene3D" id="3.40.640.10">
    <property type="entry name" value="Type I PLP-dependent aspartate aminotransferase-like (Major domain)"/>
    <property type="match status" value="1"/>
</dbReference>
<dbReference type="GO" id="GO:0016740">
    <property type="term" value="F:transferase activity"/>
    <property type="evidence" value="ECO:0007669"/>
    <property type="project" value="UniProtKB-KW"/>
</dbReference>
<dbReference type="GO" id="GO:0030170">
    <property type="term" value="F:pyridoxal phosphate binding"/>
    <property type="evidence" value="ECO:0007669"/>
    <property type="project" value="InterPro"/>
</dbReference>
<dbReference type="OrthoDB" id="2161780at2759"/>
<dbReference type="GO" id="GO:0005737">
    <property type="term" value="C:cytoplasm"/>
    <property type="evidence" value="ECO:0007669"/>
    <property type="project" value="TreeGrafter"/>
</dbReference>
<reference evidence="8 9" key="1">
    <citation type="journal article" date="2021" name="Nat. Commun.">
        <title>Genetic determinants of endophytism in the Arabidopsis root mycobiome.</title>
        <authorList>
            <person name="Mesny F."/>
            <person name="Miyauchi S."/>
            <person name="Thiergart T."/>
            <person name="Pickel B."/>
            <person name="Atanasova L."/>
            <person name="Karlsson M."/>
            <person name="Huettel B."/>
            <person name="Barry K.W."/>
            <person name="Haridas S."/>
            <person name="Chen C."/>
            <person name="Bauer D."/>
            <person name="Andreopoulos W."/>
            <person name="Pangilinan J."/>
            <person name="LaButti K."/>
            <person name="Riley R."/>
            <person name="Lipzen A."/>
            <person name="Clum A."/>
            <person name="Drula E."/>
            <person name="Henrissat B."/>
            <person name="Kohler A."/>
            <person name="Grigoriev I.V."/>
            <person name="Martin F.M."/>
            <person name="Hacquard S."/>
        </authorList>
    </citation>
    <scope>NUCLEOTIDE SEQUENCE [LARGE SCALE GENOMIC DNA]</scope>
    <source>
        <strain evidence="8 9">MPI-CAGE-CH-0241</strain>
    </source>
</reference>
<dbReference type="InterPro" id="IPR015424">
    <property type="entry name" value="PyrdxlP-dep_Trfase"/>
</dbReference>
<evidence type="ECO:0000256" key="3">
    <source>
        <dbReference type="ARBA" id="ARBA00022898"/>
    </source>
</evidence>
<evidence type="ECO:0000256" key="1">
    <source>
        <dbReference type="ARBA" id="ARBA00001933"/>
    </source>
</evidence>
<dbReference type="InterPro" id="IPR015421">
    <property type="entry name" value="PyrdxlP-dep_Trfase_major"/>
</dbReference>
<dbReference type="GO" id="GO:0016831">
    <property type="term" value="F:carboxy-lyase activity"/>
    <property type="evidence" value="ECO:0007669"/>
    <property type="project" value="InterPro"/>
</dbReference>
<dbReference type="InterPro" id="IPR021115">
    <property type="entry name" value="Pyridoxal-P_BS"/>
</dbReference>
<protein>
    <submittedName>
        <fullName evidence="8">Pyridoxal phosphate-dependent transferase</fullName>
    </submittedName>
</protein>
<comment type="similarity">
    <text evidence="2 6">Belongs to the group II decarboxylase family.</text>
</comment>
<proteinExistence type="inferred from homology"/>
<name>A0A9P8WIG1_9HYPO</name>